<gene>
    <name evidence="2" type="ORF">FRZ00_20610</name>
</gene>
<evidence type="ECO:0000313" key="3">
    <source>
        <dbReference type="Proteomes" id="UP000327000"/>
    </source>
</evidence>
<feature type="transmembrane region" description="Helical" evidence="1">
    <location>
        <begin position="14"/>
        <end position="33"/>
    </location>
</feature>
<keyword evidence="1" id="KW-1133">Transmembrane helix</keyword>
<proteinExistence type="predicted"/>
<keyword evidence="3" id="KW-1185">Reference proteome</keyword>
<protein>
    <submittedName>
        <fullName evidence="2">Uncharacterized protein</fullName>
    </submittedName>
</protein>
<comment type="caution">
    <text evidence="2">The sequence shown here is derived from an EMBL/GenBank/DDBJ whole genome shotgun (WGS) entry which is preliminary data.</text>
</comment>
<keyword evidence="1" id="KW-0812">Transmembrane</keyword>
<organism evidence="2 3">
    <name type="scientific">Streptomyces mobaraensis</name>
    <name type="common">Streptoverticillium mobaraense</name>
    <dbReference type="NCBI Taxonomy" id="35621"/>
    <lineage>
        <taxon>Bacteria</taxon>
        <taxon>Bacillati</taxon>
        <taxon>Actinomycetota</taxon>
        <taxon>Actinomycetes</taxon>
        <taxon>Kitasatosporales</taxon>
        <taxon>Streptomycetaceae</taxon>
        <taxon>Streptomyces</taxon>
    </lineage>
</organism>
<accession>A0A5N5W5R4</accession>
<dbReference type="AlphaFoldDB" id="A0A5N5W5R4"/>
<name>A0A5N5W5R4_STRMB</name>
<sequence length="91" mass="9689">MTVGDIRDGRATEATWSVPLLVLAPALLIRIMSDRSAPWLAAAWTVWGLAAALTAAGWVSVVRGGIRRARDWGTCLLLHVVLAVQAVSLSL</sequence>
<reference evidence="2 3" key="1">
    <citation type="journal article" date="2019" name="Microb. Cell Fact.">
        <title>Exploring novel herbicidin analogues by transcriptional regulator overexpression and MS/MS molecular networking.</title>
        <authorList>
            <person name="Shi Y."/>
            <person name="Gu R."/>
            <person name="Li Y."/>
            <person name="Wang X."/>
            <person name="Ren W."/>
            <person name="Li X."/>
            <person name="Wang L."/>
            <person name="Xie Y."/>
            <person name="Hong B."/>
        </authorList>
    </citation>
    <scope>NUCLEOTIDE SEQUENCE [LARGE SCALE GENOMIC DNA]</scope>
    <source>
        <strain evidence="2 3">US-43</strain>
    </source>
</reference>
<feature type="transmembrane region" description="Helical" evidence="1">
    <location>
        <begin position="39"/>
        <end position="60"/>
    </location>
</feature>
<evidence type="ECO:0000313" key="2">
    <source>
        <dbReference type="EMBL" id="KAB7839925.1"/>
    </source>
</evidence>
<keyword evidence="1" id="KW-0472">Membrane</keyword>
<dbReference type="Proteomes" id="UP000327000">
    <property type="component" value="Unassembled WGS sequence"/>
</dbReference>
<dbReference type="RefSeq" id="WP_004944126.1">
    <property type="nucleotide sequence ID" value="NZ_VOKX01000069.1"/>
</dbReference>
<dbReference type="EMBL" id="VOKX01000069">
    <property type="protein sequence ID" value="KAB7839925.1"/>
    <property type="molecule type" value="Genomic_DNA"/>
</dbReference>
<evidence type="ECO:0000256" key="1">
    <source>
        <dbReference type="SAM" id="Phobius"/>
    </source>
</evidence>